<dbReference type="InterPro" id="IPR016130">
    <property type="entry name" value="Tyr_Pase_AS"/>
</dbReference>
<dbReference type="VEuPathDB" id="VectorBase:RPRC005357"/>
<dbReference type="HOGENOM" id="CLU_465643_0_0_1"/>
<dbReference type="InterPro" id="IPR050348">
    <property type="entry name" value="Protein-Tyr_Phosphatase"/>
</dbReference>
<evidence type="ECO:0000259" key="2">
    <source>
        <dbReference type="PROSITE" id="PS50055"/>
    </source>
</evidence>
<feature type="region of interest" description="Disordered" evidence="1">
    <location>
        <begin position="1"/>
        <end position="53"/>
    </location>
</feature>
<dbReference type="SUPFAM" id="SSF52799">
    <property type="entry name" value="(Phosphotyrosine protein) phosphatases II"/>
    <property type="match status" value="1"/>
</dbReference>
<feature type="compositionally biased region" description="Polar residues" evidence="1">
    <location>
        <begin position="555"/>
        <end position="567"/>
    </location>
</feature>
<dbReference type="InterPro" id="IPR029021">
    <property type="entry name" value="Prot-tyrosine_phosphatase-like"/>
</dbReference>
<dbReference type="PROSITE" id="PS50056">
    <property type="entry name" value="TYR_PHOSPHATASE_2"/>
    <property type="match status" value="1"/>
</dbReference>
<feature type="domain" description="Tyrosine-protein phosphatase" evidence="2">
    <location>
        <begin position="279"/>
        <end position="505"/>
    </location>
</feature>
<dbReference type="InterPro" id="IPR003595">
    <property type="entry name" value="Tyr_Pase_cat"/>
</dbReference>
<dbReference type="PANTHER" id="PTHR19134:SF449">
    <property type="entry name" value="TYROSINE-PROTEIN PHOSPHATASE 1"/>
    <property type="match status" value="1"/>
</dbReference>
<dbReference type="EMBL" id="ACPB03008883">
    <property type="status" value="NOT_ANNOTATED_CDS"/>
    <property type="molecule type" value="Genomic_DNA"/>
</dbReference>
<evidence type="ECO:0000313" key="5">
    <source>
        <dbReference type="Proteomes" id="UP000015103"/>
    </source>
</evidence>
<protein>
    <submittedName>
        <fullName evidence="4">Uncharacterized protein</fullName>
    </submittedName>
</protein>
<sequence>MTQAQNFPQQVAQPGLAYSQGQTSQAAQSYPQQPLPPYSQSQTSAAYSTTSQLGGQDYTQMATQESGTYGISNSADYNSKYSAQAASWQQYYNYYNASQPAQQQGSQPYTPDYYNTSNYSSTYQQVPFQNTPGTDTSHYSRAGGKDSTSETNSSSVSPQGYTYASQYVTNSPSAATTGTYPASYYTQPYGYNYSSTPTMQPASPAGPFNVLQLRPSTNFSNFSTSCTNCAKTSGSENGSLLGVLLGDGLSTTSALFLSGARDKDAHKQSISVARCYPMKNRFADILPYDSTRVELPSTKDDYINASFIRDLAPNCPNFIMTQAPLPSTYADFWTMVLEQHVELIVCLLSESQLNGEIYWAMNKTEDLVLGKIKISLQSCTVRTHWIERIMSVSDGKSTRIVIHLEFTSWPHSWLPESPAPLLNLCQETESVWSQQRGRGPIVVHCQSGVGRSGVLVILTLLLNELRSSHHLPEVLTASALLAKYRKNPLRDRSHLSFVYHCLLYHARDILMKRGILASRSSFDEIRPKVKSHTRHPSEDFLLNSLKEHQERRQSDASSTGSTTSNKPSEGDPLSQIDPLWPIKRYS</sequence>
<feature type="domain" description="Tyrosine specific protein phosphatases" evidence="3">
    <location>
        <begin position="419"/>
        <end position="496"/>
    </location>
</feature>
<dbReference type="GO" id="GO:0048666">
    <property type="term" value="P:neuron development"/>
    <property type="evidence" value="ECO:0007669"/>
    <property type="project" value="UniProtKB-ARBA"/>
</dbReference>
<dbReference type="Gene3D" id="3.90.190.10">
    <property type="entry name" value="Protein tyrosine phosphatase superfamily"/>
    <property type="match status" value="1"/>
</dbReference>
<dbReference type="PROSITE" id="PS50055">
    <property type="entry name" value="TYR_PHOSPHATASE_PTP"/>
    <property type="match status" value="1"/>
</dbReference>
<feature type="compositionally biased region" description="Polar residues" evidence="1">
    <location>
        <begin position="1"/>
        <end position="12"/>
    </location>
</feature>
<accession>T1HMT3</accession>
<organism evidence="4 5">
    <name type="scientific">Rhodnius prolixus</name>
    <name type="common">Triatomid bug</name>
    <dbReference type="NCBI Taxonomy" id="13249"/>
    <lineage>
        <taxon>Eukaryota</taxon>
        <taxon>Metazoa</taxon>
        <taxon>Ecdysozoa</taxon>
        <taxon>Arthropoda</taxon>
        <taxon>Hexapoda</taxon>
        <taxon>Insecta</taxon>
        <taxon>Pterygota</taxon>
        <taxon>Neoptera</taxon>
        <taxon>Paraneoptera</taxon>
        <taxon>Hemiptera</taxon>
        <taxon>Heteroptera</taxon>
        <taxon>Panheteroptera</taxon>
        <taxon>Cimicomorpha</taxon>
        <taxon>Reduviidae</taxon>
        <taxon>Triatominae</taxon>
        <taxon>Rhodnius</taxon>
    </lineage>
</organism>
<dbReference type="SMART" id="SM00404">
    <property type="entry name" value="PTPc_motif"/>
    <property type="match status" value="1"/>
</dbReference>
<proteinExistence type="predicted"/>
<dbReference type="Proteomes" id="UP000015103">
    <property type="component" value="Unassembled WGS sequence"/>
</dbReference>
<dbReference type="PROSITE" id="PS00383">
    <property type="entry name" value="TYR_PHOSPHATASE_1"/>
    <property type="match status" value="1"/>
</dbReference>
<dbReference type="PRINTS" id="PR00700">
    <property type="entry name" value="PRTYPHPHTASE"/>
</dbReference>
<dbReference type="InterPro" id="IPR000387">
    <property type="entry name" value="Tyr_Pase_dom"/>
</dbReference>
<name>T1HMT3_RHOPR</name>
<evidence type="ECO:0000256" key="1">
    <source>
        <dbReference type="SAM" id="MobiDB-lite"/>
    </source>
</evidence>
<evidence type="ECO:0000259" key="3">
    <source>
        <dbReference type="PROSITE" id="PS50056"/>
    </source>
</evidence>
<dbReference type="Pfam" id="PF00102">
    <property type="entry name" value="Y_phosphatase"/>
    <property type="match status" value="1"/>
</dbReference>
<dbReference type="STRING" id="13249.T1HMT3"/>
<dbReference type="eggNOG" id="KOG0789">
    <property type="taxonomic scope" value="Eukaryota"/>
</dbReference>
<dbReference type="GO" id="GO:0004725">
    <property type="term" value="F:protein tyrosine phosphatase activity"/>
    <property type="evidence" value="ECO:0007669"/>
    <property type="project" value="InterPro"/>
</dbReference>
<dbReference type="SMART" id="SM00194">
    <property type="entry name" value="PTPc"/>
    <property type="match status" value="1"/>
</dbReference>
<reference evidence="4" key="1">
    <citation type="submission" date="2015-05" db="UniProtKB">
        <authorList>
            <consortium name="EnsemblMetazoa"/>
        </authorList>
    </citation>
    <scope>IDENTIFICATION</scope>
</reference>
<dbReference type="EnsemblMetazoa" id="RPRC005357-RA">
    <property type="protein sequence ID" value="RPRC005357-PA"/>
    <property type="gene ID" value="RPRC005357"/>
</dbReference>
<dbReference type="InterPro" id="IPR000242">
    <property type="entry name" value="PTP_cat"/>
</dbReference>
<feature type="region of interest" description="Disordered" evidence="1">
    <location>
        <begin position="526"/>
        <end position="586"/>
    </location>
</feature>
<feature type="region of interest" description="Disordered" evidence="1">
    <location>
        <begin position="123"/>
        <end position="158"/>
    </location>
</feature>
<feature type="compositionally biased region" description="Basic and acidic residues" evidence="1">
    <location>
        <begin position="545"/>
        <end position="554"/>
    </location>
</feature>
<evidence type="ECO:0000313" key="4">
    <source>
        <dbReference type="EnsemblMetazoa" id="RPRC005357-PA"/>
    </source>
</evidence>
<keyword evidence="5" id="KW-1185">Reference proteome</keyword>
<dbReference type="PANTHER" id="PTHR19134">
    <property type="entry name" value="RECEPTOR-TYPE TYROSINE-PROTEIN PHOSPHATASE"/>
    <property type="match status" value="1"/>
</dbReference>
<dbReference type="InParanoid" id="T1HMT3"/>
<dbReference type="EMBL" id="ACPB03008882">
    <property type="status" value="NOT_ANNOTATED_CDS"/>
    <property type="molecule type" value="Genomic_DNA"/>
</dbReference>
<feature type="compositionally biased region" description="Low complexity" evidence="1">
    <location>
        <begin position="22"/>
        <end position="52"/>
    </location>
</feature>
<dbReference type="AlphaFoldDB" id="T1HMT3"/>
<dbReference type="EMBL" id="ACPB03008884">
    <property type="status" value="NOT_ANNOTATED_CDS"/>
    <property type="molecule type" value="Genomic_DNA"/>
</dbReference>
<feature type="compositionally biased region" description="Polar residues" evidence="1">
    <location>
        <begin position="124"/>
        <end position="139"/>
    </location>
</feature>